<dbReference type="Proteomes" id="UP000236732">
    <property type="component" value="Unassembled WGS sequence"/>
</dbReference>
<comment type="function">
    <text evidence="12">NDH-1 shuttles electrons from NADH, via FMN and iron-sulfur (Fe-S) centers, to quinones in the respiratory chain. The immediate electron acceptor for the enzyme in this species is believed to be ubiquinone. Couples the redox reaction to proton translocation (for every two electrons transferred, four hydrogen ions are translocated across the cytoplasmic membrane), and thus conserves the redox energy in a proton gradient.</text>
</comment>
<feature type="compositionally biased region" description="Low complexity" evidence="13">
    <location>
        <begin position="174"/>
        <end position="195"/>
    </location>
</feature>
<comment type="catalytic activity">
    <reaction evidence="12">
        <text>a quinone + NADH + 5 H(+)(in) = a quinol + NAD(+) + 4 H(+)(out)</text>
        <dbReference type="Rhea" id="RHEA:57888"/>
        <dbReference type="ChEBI" id="CHEBI:15378"/>
        <dbReference type="ChEBI" id="CHEBI:24646"/>
        <dbReference type="ChEBI" id="CHEBI:57540"/>
        <dbReference type="ChEBI" id="CHEBI:57945"/>
        <dbReference type="ChEBI" id="CHEBI:132124"/>
    </reaction>
</comment>
<keyword evidence="5" id="KW-0677">Repeat</keyword>
<feature type="binding site" evidence="12">
    <location>
        <position position="61"/>
    </location>
    <ligand>
        <name>[4Fe-4S] cluster</name>
        <dbReference type="ChEBI" id="CHEBI:49883"/>
        <label>2</label>
    </ligand>
</feature>
<proteinExistence type="inferred from homology"/>
<comment type="subunit">
    <text evidence="12">NDH-1 is composed of 14 different subunits. Subunits NuoA, H, J, K, L, M, N constitute the membrane sector of the complex.</text>
</comment>
<feature type="compositionally biased region" description="Low complexity" evidence="13">
    <location>
        <begin position="209"/>
        <end position="239"/>
    </location>
</feature>
<evidence type="ECO:0000313" key="15">
    <source>
        <dbReference type="EMBL" id="SEG73240.1"/>
    </source>
</evidence>
<comment type="subcellular location">
    <subcellularLocation>
        <location evidence="12">Cell membrane</location>
        <topology evidence="12">Peripheral membrane protein</topology>
    </subcellularLocation>
</comment>
<evidence type="ECO:0000259" key="14">
    <source>
        <dbReference type="PROSITE" id="PS51379"/>
    </source>
</evidence>
<dbReference type="Pfam" id="PF00037">
    <property type="entry name" value="Fer4"/>
    <property type="match status" value="1"/>
</dbReference>
<dbReference type="RefSeq" id="WP_103956645.1">
    <property type="nucleotide sequence ID" value="NZ_FNVT01000004.1"/>
</dbReference>
<dbReference type="GO" id="GO:0005886">
    <property type="term" value="C:plasma membrane"/>
    <property type="evidence" value="ECO:0007669"/>
    <property type="project" value="UniProtKB-SubCell"/>
</dbReference>
<feature type="binding site" evidence="12">
    <location>
        <position position="105"/>
    </location>
    <ligand>
        <name>[4Fe-4S] cluster</name>
        <dbReference type="ChEBI" id="CHEBI:49883"/>
        <label>2</label>
    </ligand>
</feature>
<evidence type="ECO:0000256" key="7">
    <source>
        <dbReference type="ARBA" id="ARBA00023004"/>
    </source>
</evidence>
<feature type="domain" description="4Fe-4S ferredoxin-type" evidence="14">
    <location>
        <begin position="42"/>
        <end position="71"/>
    </location>
</feature>
<evidence type="ECO:0000313" key="16">
    <source>
        <dbReference type="Proteomes" id="UP000236732"/>
    </source>
</evidence>
<feature type="binding site" evidence="12">
    <location>
        <position position="109"/>
    </location>
    <ligand>
        <name>[4Fe-4S] cluster</name>
        <dbReference type="ChEBI" id="CHEBI:49883"/>
        <label>1</label>
    </ligand>
</feature>
<feature type="binding site" evidence="12">
    <location>
        <position position="99"/>
    </location>
    <ligand>
        <name>[4Fe-4S] cluster</name>
        <dbReference type="ChEBI" id="CHEBI:49883"/>
        <label>2</label>
    </ligand>
</feature>
<dbReference type="EMBL" id="FNVT01000004">
    <property type="protein sequence ID" value="SEG73240.1"/>
    <property type="molecule type" value="Genomic_DNA"/>
</dbReference>
<keyword evidence="11 12" id="KW-0472">Membrane</keyword>
<dbReference type="GO" id="GO:0048038">
    <property type="term" value="F:quinone binding"/>
    <property type="evidence" value="ECO:0007669"/>
    <property type="project" value="UniProtKB-KW"/>
</dbReference>
<feature type="region of interest" description="Disordered" evidence="13">
    <location>
        <begin position="141"/>
        <end position="416"/>
    </location>
</feature>
<comment type="similarity">
    <text evidence="12">Belongs to the complex I 23 kDa subunit family.</text>
</comment>
<evidence type="ECO:0000256" key="6">
    <source>
        <dbReference type="ARBA" id="ARBA00022967"/>
    </source>
</evidence>
<keyword evidence="3 12" id="KW-0874">Quinone</keyword>
<keyword evidence="4 12" id="KW-0479">Metal-binding</keyword>
<dbReference type="PANTHER" id="PTHR10849:SF24">
    <property type="entry name" value="NADH-QUINONE OXIDOREDUCTASE SUBUNIT I 2"/>
    <property type="match status" value="1"/>
</dbReference>
<dbReference type="GO" id="GO:0051539">
    <property type="term" value="F:4 iron, 4 sulfur cluster binding"/>
    <property type="evidence" value="ECO:0007669"/>
    <property type="project" value="UniProtKB-KW"/>
</dbReference>
<dbReference type="EC" id="7.1.1.-" evidence="12"/>
<feature type="binding site" evidence="12">
    <location>
        <position position="102"/>
    </location>
    <ligand>
        <name>[4Fe-4S] cluster</name>
        <dbReference type="ChEBI" id="CHEBI:49883"/>
        <label>2</label>
    </ligand>
</feature>
<feature type="binding site" evidence="12">
    <location>
        <position position="57"/>
    </location>
    <ligand>
        <name>[4Fe-4S] cluster</name>
        <dbReference type="ChEBI" id="CHEBI:49883"/>
        <label>1</label>
    </ligand>
</feature>
<dbReference type="InterPro" id="IPR010226">
    <property type="entry name" value="NADH_quinone_OxRdtase_chainI"/>
</dbReference>
<evidence type="ECO:0000256" key="11">
    <source>
        <dbReference type="ARBA" id="ARBA00023136"/>
    </source>
</evidence>
<reference evidence="15 16" key="1">
    <citation type="submission" date="2016-10" db="EMBL/GenBank/DDBJ databases">
        <authorList>
            <person name="de Groot N.N."/>
        </authorList>
    </citation>
    <scope>NUCLEOTIDE SEQUENCE [LARGE SCALE GENOMIC DNA]</scope>
    <source>
        <strain evidence="15 16">CGMCC 4.7037</strain>
    </source>
</reference>
<dbReference type="PANTHER" id="PTHR10849">
    <property type="entry name" value="NADH DEHYDROGENASE UBIQUINONE IRON-SULFUR PROTEIN 8, MITOCHONDRIAL"/>
    <property type="match status" value="1"/>
</dbReference>
<feature type="binding site" evidence="12">
    <location>
        <position position="51"/>
    </location>
    <ligand>
        <name>[4Fe-4S] cluster</name>
        <dbReference type="ChEBI" id="CHEBI:49883"/>
        <label>1</label>
    </ligand>
</feature>
<evidence type="ECO:0000256" key="1">
    <source>
        <dbReference type="ARBA" id="ARBA00022475"/>
    </source>
</evidence>
<organism evidence="15 16">
    <name type="scientific">Nonomuraea solani</name>
    <dbReference type="NCBI Taxonomy" id="1144553"/>
    <lineage>
        <taxon>Bacteria</taxon>
        <taxon>Bacillati</taxon>
        <taxon>Actinomycetota</taxon>
        <taxon>Actinomycetes</taxon>
        <taxon>Streptosporangiales</taxon>
        <taxon>Streptosporangiaceae</taxon>
        <taxon>Nonomuraea</taxon>
    </lineage>
</organism>
<dbReference type="PROSITE" id="PS51379">
    <property type="entry name" value="4FE4S_FER_2"/>
    <property type="match status" value="2"/>
</dbReference>
<feature type="binding site" evidence="12">
    <location>
        <position position="54"/>
    </location>
    <ligand>
        <name>[4Fe-4S] cluster</name>
        <dbReference type="ChEBI" id="CHEBI:49883"/>
        <label>1</label>
    </ligand>
</feature>
<dbReference type="Gene3D" id="3.30.70.3270">
    <property type="match status" value="1"/>
</dbReference>
<dbReference type="HAMAP" id="MF_01351">
    <property type="entry name" value="NDH1_NuoI"/>
    <property type="match status" value="1"/>
</dbReference>
<evidence type="ECO:0000256" key="12">
    <source>
        <dbReference type="HAMAP-Rule" id="MF_01351"/>
    </source>
</evidence>
<dbReference type="InterPro" id="IPR017896">
    <property type="entry name" value="4Fe4S_Fe-S-bd"/>
</dbReference>
<feature type="domain" description="4Fe-4S ferredoxin-type" evidence="14">
    <location>
        <begin position="90"/>
        <end position="119"/>
    </location>
</feature>
<dbReference type="PRINTS" id="PR01217">
    <property type="entry name" value="PRICHEXTENSN"/>
</dbReference>
<keyword evidence="16" id="KW-1185">Reference proteome</keyword>
<evidence type="ECO:0000256" key="4">
    <source>
        <dbReference type="ARBA" id="ARBA00022723"/>
    </source>
</evidence>
<evidence type="ECO:0000256" key="5">
    <source>
        <dbReference type="ARBA" id="ARBA00022737"/>
    </source>
</evidence>
<sequence>MARIPGVGLAKGLSITLRHMLRKSVTQQYPEVKPTLPPRSRGVIALVEENCTSCMLCARECPDWCIYIDSHKETIPAPEGGRARQRNVLDRFAIDFALCMYCGICIEVCPFDALFWSPEFEYAEGDIRNLLHEKDKLATWTQTVPVPPPHDPGAEPPKELTAAPRRPAADRPARTAAPRPRTATKETTTQQDSAPAAPPADAPAPTAEPTPDTTPGTLETKPAAESPTTEAPETGPATPSRTPGRPRRAVTNVRGIRPPGALPPDAPATTPEPQQPGDEPTPATDTQPTEPGQADTTVGTRPDDEGAATETGPDAGDAGPGQGDAGATAETGPTPPADNEPAAGPTPEQPQSQTSSTGRPPPQKLSTASGEPQPEPEAEEQTSAASPRRRKMADPRSIRPPGRLGPDDTRESEEES</sequence>
<keyword evidence="1 12" id="KW-1003">Cell membrane</keyword>
<keyword evidence="10 12" id="KW-0830">Ubiquinone</keyword>
<evidence type="ECO:0000256" key="9">
    <source>
        <dbReference type="ARBA" id="ARBA00023027"/>
    </source>
</evidence>
<comment type="cofactor">
    <cofactor evidence="12">
        <name>[4Fe-4S] cluster</name>
        <dbReference type="ChEBI" id="CHEBI:49883"/>
    </cofactor>
    <text evidence="12">Binds 2 [4Fe-4S] clusters per subunit.</text>
</comment>
<dbReference type="SUPFAM" id="SSF54862">
    <property type="entry name" value="4Fe-4S ferredoxins"/>
    <property type="match status" value="1"/>
</dbReference>
<keyword evidence="6 12" id="KW-1278">Translocase</keyword>
<keyword evidence="8 12" id="KW-0411">Iron-sulfur</keyword>
<dbReference type="GO" id="GO:0016829">
    <property type="term" value="F:lyase activity"/>
    <property type="evidence" value="ECO:0007669"/>
    <property type="project" value="UniProtKB-KW"/>
</dbReference>
<keyword evidence="9 12" id="KW-0520">NAD</keyword>
<keyword evidence="7 12" id="KW-0408">Iron</keyword>
<dbReference type="InterPro" id="IPR017900">
    <property type="entry name" value="4Fe4S_Fe_S_CS"/>
</dbReference>
<evidence type="ECO:0000256" key="8">
    <source>
        <dbReference type="ARBA" id="ARBA00023014"/>
    </source>
</evidence>
<feature type="compositionally biased region" description="Polar residues" evidence="13">
    <location>
        <begin position="283"/>
        <end position="299"/>
    </location>
</feature>
<protein>
    <recommendedName>
        <fullName evidence="12">NADH-quinone oxidoreductase subunit I</fullName>
        <ecNumber evidence="12">7.1.1.-</ecNumber>
    </recommendedName>
    <alternativeName>
        <fullName evidence="12">NADH dehydrogenase I subunit I</fullName>
    </alternativeName>
    <alternativeName>
        <fullName evidence="12">NDH-1 subunit I</fullName>
    </alternativeName>
</protein>
<dbReference type="GO" id="GO:0005506">
    <property type="term" value="F:iron ion binding"/>
    <property type="evidence" value="ECO:0007669"/>
    <property type="project" value="UniProtKB-UniRule"/>
</dbReference>
<feature type="compositionally biased region" description="Pro residues" evidence="13">
    <location>
        <begin position="196"/>
        <end position="208"/>
    </location>
</feature>
<name>A0A1H6CJX3_9ACTN</name>
<gene>
    <name evidence="12" type="primary">nuoI</name>
    <name evidence="15" type="ORF">SAMN05444920_10465</name>
</gene>
<dbReference type="PROSITE" id="PS00198">
    <property type="entry name" value="4FE4S_FER_1"/>
    <property type="match status" value="1"/>
</dbReference>
<keyword evidence="2 12" id="KW-0004">4Fe-4S</keyword>
<dbReference type="AlphaFoldDB" id="A0A1H6CJX3"/>
<evidence type="ECO:0000256" key="13">
    <source>
        <dbReference type="SAM" id="MobiDB-lite"/>
    </source>
</evidence>
<evidence type="ECO:0000256" key="2">
    <source>
        <dbReference type="ARBA" id="ARBA00022485"/>
    </source>
</evidence>
<feature type="compositionally biased region" description="Polar residues" evidence="13">
    <location>
        <begin position="349"/>
        <end position="358"/>
    </location>
</feature>
<dbReference type="OrthoDB" id="9808559at2"/>
<accession>A0A1H6CJX3</accession>
<evidence type="ECO:0000256" key="3">
    <source>
        <dbReference type="ARBA" id="ARBA00022719"/>
    </source>
</evidence>
<dbReference type="GO" id="GO:0050136">
    <property type="term" value="F:NADH dehydrogenase (quinone) (non-electrogenic) activity"/>
    <property type="evidence" value="ECO:0007669"/>
    <property type="project" value="UniProtKB-UniRule"/>
</dbReference>
<keyword evidence="15" id="KW-0456">Lyase</keyword>
<evidence type="ECO:0000256" key="10">
    <source>
        <dbReference type="ARBA" id="ARBA00023075"/>
    </source>
</evidence>